<feature type="coiled-coil region" evidence="10">
    <location>
        <begin position="213"/>
        <end position="240"/>
    </location>
</feature>
<keyword evidence="6" id="KW-0406">Ion transport</keyword>
<dbReference type="EMBL" id="CP001687">
    <property type="protein sequence ID" value="ACV11608.1"/>
    <property type="molecule type" value="Genomic_DNA"/>
</dbReference>
<dbReference type="InterPro" id="IPR002490">
    <property type="entry name" value="V-ATPase_116kDa_su"/>
</dbReference>
<keyword evidence="14" id="KW-1185">Reference proteome</keyword>
<dbReference type="eggNOG" id="arCOG04138">
    <property type="taxonomic scope" value="Archaea"/>
</dbReference>
<keyword evidence="5 12" id="KW-1133">Transmembrane helix</keyword>
<dbReference type="Gene3D" id="3.30.70.2170">
    <property type="match status" value="1"/>
</dbReference>
<feature type="transmembrane region" description="Helical" evidence="12">
    <location>
        <begin position="602"/>
        <end position="625"/>
    </location>
</feature>
<feature type="compositionally biased region" description="Basic and acidic residues" evidence="11">
    <location>
        <begin position="301"/>
        <end position="320"/>
    </location>
</feature>
<feature type="transmembrane region" description="Helical" evidence="12">
    <location>
        <begin position="430"/>
        <end position="452"/>
    </location>
</feature>
<feature type="transmembrane region" description="Helical" evidence="12">
    <location>
        <begin position="473"/>
        <end position="494"/>
    </location>
</feature>
<protein>
    <recommendedName>
        <fullName evidence="9">A-type ATP synthase subunit I</fullName>
    </recommendedName>
</protein>
<evidence type="ECO:0000313" key="14">
    <source>
        <dbReference type="Proteomes" id="UP000002071"/>
    </source>
</evidence>
<name>C7NNT3_HALUD</name>
<dbReference type="GO" id="GO:0046961">
    <property type="term" value="F:proton-transporting ATPase activity, rotational mechanism"/>
    <property type="evidence" value="ECO:0007669"/>
    <property type="project" value="InterPro"/>
</dbReference>
<dbReference type="STRING" id="519442.Huta_1432"/>
<dbReference type="HOGENOM" id="CLU_025558_2_1_2"/>
<accession>C7NNT3</accession>
<keyword evidence="7 12" id="KW-0472">Membrane</keyword>
<dbReference type="Gene3D" id="3.30.70.2750">
    <property type="match status" value="1"/>
</dbReference>
<evidence type="ECO:0000256" key="6">
    <source>
        <dbReference type="ARBA" id="ARBA00023065"/>
    </source>
</evidence>
<dbReference type="GeneID" id="8383711"/>
<dbReference type="RefSeq" id="WP_015789182.1">
    <property type="nucleotide sequence ID" value="NC_013158.1"/>
</dbReference>
<proteinExistence type="inferred from homology"/>
<feature type="coiled-coil region" evidence="10">
    <location>
        <begin position="85"/>
        <end position="119"/>
    </location>
</feature>
<evidence type="ECO:0000256" key="5">
    <source>
        <dbReference type="ARBA" id="ARBA00022989"/>
    </source>
</evidence>
<dbReference type="PANTHER" id="PTHR11629:SF63">
    <property type="entry name" value="V-TYPE PROTON ATPASE SUBUNIT A"/>
    <property type="match status" value="1"/>
</dbReference>
<comment type="similarity">
    <text evidence="2">Belongs to the V-ATPase 116 kDa subunit family.</text>
</comment>
<evidence type="ECO:0000256" key="3">
    <source>
        <dbReference type="ARBA" id="ARBA00022448"/>
    </source>
</evidence>
<evidence type="ECO:0000256" key="10">
    <source>
        <dbReference type="SAM" id="Coils"/>
    </source>
</evidence>
<evidence type="ECO:0000256" key="1">
    <source>
        <dbReference type="ARBA" id="ARBA00004141"/>
    </source>
</evidence>
<dbReference type="GO" id="GO:0051117">
    <property type="term" value="F:ATPase binding"/>
    <property type="evidence" value="ECO:0007669"/>
    <property type="project" value="TreeGrafter"/>
</dbReference>
<evidence type="ECO:0000256" key="2">
    <source>
        <dbReference type="ARBA" id="ARBA00009904"/>
    </source>
</evidence>
<dbReference type="OrthoDB" id="85892at2157"/>
<evidence type="ECO:0000313" key="13">
    <source>
        <dbReference type="EMBL" id="ACV11608.1"/>
    </source>
</evidence>
<feature type="transmembrane region" description="Helical" evidence="12">
    <location>
        <begin position="506"/>
        <end position="529"/>
    </location>
</feature>
<evidence type="ECO:0000256" key="11">
    <source>
        <dbReference type="SAM" id="MobiDB-lite"/>
    </source>
</evidence>
<evidence type="ECO:0000256" key="7">
    <source>
        <dbReference type="ARBA" id="ARBA00023136"/>
    </source>
</evidence>
<dbReference type="Proteomes" id="UP000002071">
    <property type="component" value="Chromosome"/>
</dbReference>
<evidence type="ECO:0000256" key="4">
    <source>
        <dbReference type="ARBA" id="ARBA00022692"/>
    </source>
</evidence>
<dbReference type="GO" id="GO:0007035">
    <property type="term" value="P:vacuolar acidification"/>
    <property type="evidence" value="ECO:0007669"/>
    <property type="project" value="TreeGrafter"/>
</dbReference>
<feature type="transmembrane region" description="Helical" evidence="12">
    <location>
        <begin position="567"/>
        <end position="590"/>
    </location>
</feature>
<gene>
    <name evidence="13" type="ordered locus">Huta_1432</name>
</gene>
<dbReference type="GO" id="GO:0033179">
    <property type="term" value="C:proton-transporting V-type ATPase, V0 domain"/>
    <property type="evidence" value="ECO:0007669"/>
    <property type="project" value="InterPro"/>
</dbReference>
<dbReference type="KEGG" id="hut:Huta_1432"/>
<keyword evidence="3" id="KW-0813">Transport</keyword>
<sequence>MLRPERMSRVSVAGAKRVMTDVIETVHDLDVLHITEYDGSFEGFDPGDPTDGADDASDKLVTVRALESTLGVEPEDAGPTRLVTDEALESDLEEIRQEVNELDDRRDALRNDIRDVAEDIERMEFFVDLGIDLDLLAGYDSLSVAVGNGDPDSVEAALESADAFDATEVFGEGTTLAAFAYPADDEALEDALVGTDFAAVEVPDGDGDPETYLSELRHRRQQLNSRLSTVENEFEELKLDVGGFLLAAEEKLTVEVQKREAPLTFATTDNAFVAEGWIPTEDVDRFESELRSAVGDHLEIDELERADYDDEGHPTEREPVEGAGGQEADESAEEVAADGGQTVGPLTMSEGHPPVVQDNPGGIKPFESLVEVINRPKYSELDPTLALFLSFPLFFGFMIGDLGYGVLYFIAGYGIWSRLDNPTLKSLGGVGMWAGGFTAVFGVLYGEIFGLHQLGEIVWNGHPPIHKGLQPHYVAFAQAWLVASLVAGVLHLIVGRVIDFANNLHHGLWEAFAESGSWIMLTAGLWLWVFSTQASGPKPDFMFSAFGSGEAAAIPLGFTGFSPTVGTVGLVLAVVGFALAIYAEGGIALVESITQAFGHVVSYTRLAAVLLAKAGMALVVNLLVFGATLHNGEFHFIFFMEGAPNPDYVVFAGLVNGSEPVMIALGWIAGIVVLVAGHLVVLVLGVSSAGLQAVRLEYVEFFGKFYEGGGTAYRPFGHEREYTAAD</sequence>
<feature type="transmembrane region" description="Helical" evidence="12">
    <location>
        <begin position="661"/>
        <end position="686"/>
    </location>
</feature>
<keyword evidence="4 12" id="KW-0812">Transmembrane</keyword>
<comment type="function">
    <text evidence="8">Component of the A-type ATP synthase that produces ATP from ADP in the presence of a proton gradient across the membrane.</text>
</comment>
<dbReference type="Gene3D" id="1.20.1460.20">
    <property type="match status" value="1"/>
</dbReference>
<evidence type="ECO:0000256" key="9">
    <source>
        <dbReference type="ARBA" id="ARBA00068671"/>
    </source>
</evidence>
<comment type="subcellular location">
    <subcellularLocation>
        <location evidence="1">Membrane</location>
        <topology evidence="1">Multi-pass membrane protein</topology>
    </subcellularLocation>
</comment>
<feature type="region of interest" description="Disordered" evidence="11">
    <location>
        <begin position="301"/>
        <end position="337"/>
    </location>
</feature>
<dbReference type="GO" id="GO:0016471">
    <property type="term" value="C:vacuolar proton-transporting V-type ATPase complex"/>
    <property type="evidence" value="ECO:0007669"/>
    <property type="project" value="TreeGrafter"/>
</dbReference>
<organism evidence="13 14">
    <name type="scientific">Halorhabdus utahensis (strain DSM 12940 / JCM 11049 / AX-2)</name>
    <dbReference type="NCBI Taxonomy" id="519442"/>
    <lineage>
        <taxon>Archaea</taxon>
        <taxon>Methanobacteriati</taxon>
        <taxon>Methanobacteriota</taxon>
        <taxon>Stenosarchaea group</taxon>
        <taxon>Halobacteria</taxon>
        <taxon>Halobacteriales</taxon>
        <taxon>Haloarculaceae</taxon>
        <taxon>Halorhabdus</taxon>
    </lineage>
</organism>
<dbReference type="PANTHER" id="PTHR11629">
    <property type="entry name" value="VACUOLAR PROTON ATPASES"/>
    <property type="match status" value="1"/>
</dbReference>
<evidence type="ECO:0000256" key="8">
    <source>
        <dbReference type="ARBA" id="ARBA00059506"/>
    </source>
</evidence>
<keyword evidence="10" id="KW-0175">Coiled coil</keyword>
<dbReference type="AlphaFoldDB" id="C7NNT3"/>
<feature type="compositionally biased region" description="Acidic residues" evidence="11">
    <location>
        <begin position="327"/>
        <end position="336"/>
    </location>
</feature>
<feature type="transmembrane region" description="Helical" evidence="12">
    <location>
        <begin position="385"/>
        <end position="410"/>
    </location>
</feature>
<reference evidence="13 14" key="1">
    <citation type="journal article" date="2009" name="Stand. Genomic Sci.">
        <title>Complete genome sequence of Halorhabdus utahensis type strain (AX-2).</title>
        <authorList>
            <person name="Anderson I."/>
            <person name="Tindall B.J."/>
            <person name="Pomrenke H."/>
            <person name="Goker M."/>
            <person name="Lapidus A."/>
            <person name="Nolan M."/>
            <person name="Copeland A."/>
            <person name="Glavina Del Rio T."/>
            <person name="Chen F."/>
            <person name="Tice H."/>
            <person name="Cheng J.F."/>
            <person name="Lucas S."/>
            <person name="Chertkov O."/>
            <person name="Bruce D."/>
            <person name="Brettin T."/>
            <person name="Detter J.C."/>
            <person name="Han C."/>
            <person name="Goodwin L."/>
            <person name="Land M."/>
            <person name="Hauser L."/>
            <person name="Chang Y.J."/>
            <person name="Jeffries C.D."/>
            <person name="Pitluck S."/>
            <person name="Pati A."/>
            <person name="Mavromatis K."/>
            <person name="Ivanova N."/>
            <person name="Ovchinnikova G."/>
            <person name="Chen A."/>
            <person name="Palaniappan K."/>
            <person name="Chain P."/>
            <person name="Rohde M."/>
            <person name="Bristow J."/>
            <person name="Eisen J.A."/>
            <person name="Markowitz V."/>
            <person name="Hugenholtz P."/>
            <person name="Kyrpides N.C."/>
            <person name="Klenk H.P."/>
        </authorList>
    </citation>
    <scope>NUCLEOTIDE SEQUENCE [LARGE SCALE GENOMIC DNA]</scope>
    <source>
        <strain evidence="14">DSM 12940 / JCM 11049 / AX-2</strain>
    </source>
</reference>
<evidence type="ECO:0000256" key="12">
    <source>
        <dbReference type="SAM" id="Phobius"/>
    </source>
</evidence>